<dbReference type="Proteomes" id="UP001302949">
    <property type="component" value="Unassembled WGS sequence"/>
</dbReference>
<dbReference type="EMBL" id="JAYFUM010000003">
    <property type="protein sequence ID" value="MEA5138077.1"/>
    <property type="molecule type" value="Genomic_DNA"/>
</dbReference>
<proteinExistence type="predicted"/>
<organism evidence="1 2">
    <name type="scientific">Arcicella rigui</name>
    <dbReference type="NCBI Taxonomy" id="797020"/>
    <lineage>
        <taxon>Bacteria</taxon>
        <taxon>Pseudomonadati</taxon>
        <taxon>Bacteroidota</taxon>
        <taxon>Cytophagia</taxon>
        <taxon>Cytophagales</taxon>
        <taxon>Flectobacillaceae</taxon>
        <taxon>Arcicella</taxon>
    </lineage>
</organism>
<accession>A0ABU5Q613</accession>
<gene>
    <name evidence="1" type="ORF">VB248_02965</name>
</gene>
<evidence type="ECO:0000313" key="1">
    <source>
        <dbReference type="EMBL" id="MEA5138077.1"/>
    </source>
</evidence>
<name>A0ABU5Q613_9BACT</name>
<comment type="caution">
    <text evidence="1">The sequence shown here is derived from an EMBL/GenBank/DDBJ whole genome shotgun (WGS) entry which is preliminary data.</text>
</comment>
<dbReference type="RefSeq" id="WP_323295243.1">
    <property type="nucleotide sequence ID" value="NZ_JAYFUM010000003.1"/>
</dbReference>
<evidence type="ECO:0000313" key="2">
    <source>
        <dbReference type="Proteomes" id="UP001302949"/>
    </source>
</evidence>
<keyword evidence="2" id="KW-1185">Reference proteome</keyword>
<reference evidence="1 2" key="1">
    <citation type="submission" date="2023-12" db="EMBL/GenBank/DDBJ databases">
        <title>Novel species of the genus Arcicella isolated from rivers.</title>
        <authorList>
            <person name="Lu H."/>
        </authorList>
    </citation>
    <scope>NUCLEOTIDE SEQUENCE [LARGE SCALE GENOMIC DNA]</scope>
    <source>
        <strain evidence="1 2">KCTC 23307</strain>
    </source>
</reference>
<sequence length="80" mass="9493">MYFIGELEGSSPDLKISLYKWNAKFFVKFETADLEQVYKISEMDVSEAEVRAMVTEEFIQKIIQRFKEMYEDLGELMGDY</sequence>
<protein>
    <submittedName>
        <fullName evidence="1">Uncharacterized protein</fullName>
    </submittedName>
</protein>